<keyword evidence="1" id="KW-1133">Transmembrane helix</keyword>
<organism evidence="2 3">
    <name type="scientific">Caballeronia novacaledonica</name>
    <dbReference type="NCBI Taxonomy" id="1544861"/>
    <lineage>
        <taxon>Bacteria</taxon>
        <taxon>Pseudomonadati</taxon>
        <taxon>Pseudomonadota</taxon>
        <taxon>Betaproteobacteria</taxon>
        <taxon>Burkholderiales</taxon>
        <taxon>Burkholderiaceae</taxon>
        <taxon>Caballeronia</taxon>
    </lineage>
</organism>
<dbReference type="EMBL" id="OGTP01000007">
    <property type="protein sequence ID" value="SPB15364.1"/>
    <property type="molecule type" value="Genomic_DNA"/>
</dbReference>
<feature type="transmembrane region" description="Helical" evidence="1">
    <location>
        <begin position="347"/>
        <end position="363"/>
    </location>
</feature>
<feature type="transmembrane region" description="Helical" evidence="1">
    <location>
        <begin position="315"/>
        <end position="335"/>
    </location>
</feature>
<feature type="transmembrane region" description="Helical" evidence="1">
    <location>
        <begin position="198"/>
        <end position="228"/>
    </location>
</feature>
<reference evidence="3" key="1">
    <citation type="submission" date="2018-01" db="EMBL/GenBank/DDBJ databases">
        <authorList>
            <person name="Peeters C."/>
        </authorList>
    </citation>
    <scope>NUCLEOTIDE SEQUENCE [LARGE SCALE GENOMIC DNA]</scope>
</reference>
<evidence type="ECO:0008006" key="4">
    <source>
        <dbReference type="Google" id="ProtNLM"/>
    </source>
</evidence>
<dbReference type="RefSeq" id="WP_106855011.1">
    <property type="nucleotide sequence ID" value="NZ_OGTP01000007.1"/>
</dbReference>
<protein>
    <recommendedName>
        <fullName evidence="4">O-antigen polymerase</fullName>
    </recommendedName>
</protein>
<evidence type="ECO:0000256" key="1">
    <source>
        <dbReference type="SAM" id="Phobius"/>
    </source>
</evidence>
<sequence length="401" mass="44796">MARAKIAQFIFWATVIVALLYSSYRYPLQINSAQTSPTYSDTPPLLQAAKYLILVVACVVIAFVAGGLHIPRRRLGFIAVYLMLLTWPIAHFVFDSDAKHLALPIVAGVAFFISLSVRGVTLKAIDAFMKFTLYFSLVVNLIQMILFYSIGRLPALAYEDTLAVRFGSFLDDPNGFAALSFLLLGYAYSLPKTMMNRLCILGVILSIFFSQSLTAIAFLALLIGLWGLTNHFKATLFLLMIGCLAVFLPYLFNGFNLDGNGLLDVVFASKQASSDAHFASFSLDKLADISVWILGGDDYLISESWWVTSLNNYGLIWTASLLLMLTAFLWKLYVIFNEARSQRVRRVTLSVLLFSIYVVAASFNLPFLTVFPINFILMLFVSIFMLDKLQEHEAVESFAPI</sequence>
<evidence type="ECO:0000313" key="2">
    <source>
        <dbReference type="EMBL" id="SPB15364.1"/>
    </source>
</evidence>
<evidence type="ECO:0000313" key="3">
    <source>
        <dbReference type="Proteomes" id="UP000238169"/>
    </source>
</evidence>
<feature type="transmembrane region" description="Helical" evidence="1">
    <location>
        <begin position="49"/>
        <end position="68"/>
    </location>
</feature>
<accession>A0A2U3I5C3</accession>
<feature type="transmembrane region" description="Helical" evidence="1">
    <location>
        <begin position="100"/>
        <end position="121"/>
    </location>
</feature>
<feature type="transmembrane region" description="Helical" evidence="1">
    <location>
        <begin position="75"/>
        <end position="94"/>
    </location>
</feature>
<gene>
    <name evidence="2" type="ORF">NOV72_02590</name>
</gene>
<feature type="transmembrane region" description="Helical" evidence="1">
    <location>
        <begin position="133"/>
        <end position="155"/>
    </location>
</feature>
<dbReference type="AlphaFoldDB" id="A0A2U3I5C3"/>
<keyword evidence="1" id="KW-0812">Transmembrane</keyword>
<dbReference type="Proteomes" id="UP000238169">
    <property type="component" value="Unassembled WGS sequence"/>
</dbReference>
<dbReference type="OrthoDB" id="9125168at2"/>
<feature type="transmembrane region" description="Helical" evidence="1">
    <location>
        <begin position="234"/>
        <end position="255"/>
    </location>
</feature>
<name>A0A2U3I5C3_9BURK</name>
<keyword evidence="3" id="KW-1185">Reference proteome</keyword>
<proteinExistence type="predicted"/>
<keyword evidence="1" id="KW-0472">Membrane</keyword>